<proteinExistence type="predicted"/>
<keyword evidence="1" id="KW-0732">Signal</keyword>
<evidence type="ECO:0008006" key="4">
    <source>
        <dbReference type="Google" id="ProtNLM"/>
    </source>
</evidence>
<sequence length="130" mass="14307">MKSKLKLFTLFLFSLFLTTGFVACSDDTDPTDQTIFVDSYKGKITYLNIGSGKKVSADDGKVIVSKLGDTYSFRFDNGIPDLTGIKFEKKDDNTFVSLGSDGLKGIKITASELHILMVKGGETWTADCRR</sequence>
<gene>
    <name evidence="2" type="ORF">HMPREF9304_06085</name>
</gene>
<dbReference type="OrthoDB" id="711418at2"/>
<comment type="caution">
    <text evidence="2">The sequence shown here is derived from an EMBL/GenBank/DDBJ whole genome shotgun (WGS) entry which is preliminary data.</text>
</comment>
<organism evidence="2 3">
    <name type="scientific">Hoylesella timonensis S9-PR14</name>
    <dbReference type="NCBI Taxonomy" id="1401062"/>
    <lineage>
        <taxon>Bacteria</taxon>
        <taxon>Pseudomonadati</taxon>
        <taxon>Bacteroidota</taxon>
        <taxon>Bacteroidia</taxon>
        <taxon>Bacteroidales</taxon>
        <taxon>Prevotellaceae</taxon>
        <taxon>Hoylesella</taxon>
    </lineage>
</organism>
<reference evidence="2 3" key="1">
    <citation type="submission" date="2014-07" db="EMBL/GenBank/DDBJ databases">
        <authorList>
            <person name="McCorrison J."/>
            <person name="Sanka R."/>
            <person name="Torralba M."/>
            <person name="Gillis M."/>
            <person name="Haft D.H."/>
            <person name="Methe B."/>
            <person name="Sutton G."/>
            <person name="Nelson K.E."/>
        </authorList>
    </citation>
    <scope>NUCLEOTIDE SEQUENCE [LARGE SCALE GENOMIC DNA]</scope>
    <source>
        <strain evidence="2 3">S9-PR14</strain>
    </source>
</reference>
<dbReference type="Proteomes" id="UP000029723">
    <property type="component" value="Unassembled WGS sequence"/>
</dbReference>
<evidence type="ECO:0000256" key="1">
    <source>
        <dbReference type="SAM" id="SignalP"/>
    </source>
</evidence>
<dbReference type="PROSITE" id="PS51257">
    <property type="entry name" value="PROKAR_LIPOPROTEIN"/>
    <property type="match status" value="1"/>
</dbReference>
<dbReference type="RefSeq" id="WP_036927298.1">
    <property type="nucleotide sequence ID" value="NZ_JRPQ01000084.1"/>
</dbReference>
<protein>
    <recommendedName>
        <fullName evidence="4">Lipoprotein</fullName>
    </recommendedName>
</protein>
<evidence type="ECO:0000313" key="3">
    <source>
        <dbReference type="Proteomes" id="UP000029723"/>
    </source>
</evidence>
<dbReference type="EMBL" id="JRPQ01000084">
    <property type="protein sequence ID" value="KGI22149.1"/>
    <property type="molecule type" value="Genomic_DNA"/>
</dbReference>
<accession>A0A098YS31</accession>
<feature type="chain" id="PRO_5001942752" description="Lipoprotein" evidence="1">
    <location>
        <begin position="24"/>
        <end position="130"/>
    </location>
</feature>
<evidence type="ECO:0000313" key="2">
    <source>
        <dbReference type="EMBL" id="KGI22149.1"/>
    </source>
</evidence>
<name>A0A098YS31_9BACT</name>
<feature type="signal peptide" evidence="1">
    <location>
        <begin position="1"/>
        <end position="23"/>
    </location>
</feature>
<dbReference type="AlphaFoldDB" id="A0A098YS31"/>